<proteinExistence type="predicted"/>
<name>A0A0F9KDU0_9ZZZZ</name>
<gene>
    <name evidence="1" type="ORF">LCGC14_1715880</name>
</gene>
<evidence type="ECO:0000313" key="1">
    <source>
        <dbReference type="EMBL" id="KKM13475.1"/>
    </source>
</evidence>
<sequence>MAEPINITHQERFDVVASENAMLRIEVKMRMDREDVMLRRIKELERDIATLMAATVTPPNRAERRRKKESKPS</sequence>
<dbReference type="EMBL" id="LAZR01015373">
    <property type="protein sequence ID" value="KKM13475.1"/>
    <property type="molecule type" value="Genomic_DNA"/>
</dbReference>
<comment type="caution">
    <text evidence="1">The sequence shown here is derived from an EMBL/GenBank/DDBJ whole genome shotgun (WGS) entry which is preliminary data.</text>
</comment>
<dbReference type="AlphaFoldDB" id="A0A0F9KDU0"/>
<organism evidence="1">
    <name type="scientific">marine sediment metagenome</name>
    <dbReference type="NCBI Taxonomy" id="412755"/>
    <lineage>
        <taxon>unclassified sequences</taxon>
        <taxon>metagenomes</taxon>
        <taxon>ecological metagenomes</taxon>
    </lineage>
</organism>
<reference evidence="1" key="1">
    <citation type="journal article" date="2015" name="Nature">
        <title>Complex archaea that bridge the gap between prokaryotes and eukaryotes.</title>
        <authorList>
            <person name="Spang A."/>
            <person name="Saw J.H."/>
            <person name="Jorgensen S.L."/>
            <person name="Zaremba-Niedzwiedzka K."/>
            <person name="Martijn J."/>
            <person name="Lind A.E."/>
            <person name="van Eijk R."/>
            <person name="Schleper C."/>
            <person name="Guy L."/>
            <person name="Ettema T.J."/>
        </authorList>
    </citation>
    <scope>NUCLEOTIDE SEQUENCE</scope>
</reference>
<protein>
    <submittedName>
        <fullName evidence="1">Uncharacterized protein</fullName>
    </submittedName>
</protein>
<accession>A0A0F9KDU0</accession>